<comment type="subcellular location">
    <subcellularLocation>
        <location evidence="2">Cell membrane</location>
        <topology evidence="2">Multi-pass membrane protein</topology>
    </subcellularLocation>
</comment>
<dbReference type="InterPro" id="IPR029151">
    <property type="entry name" value="Sensor-like_sf"/>
</dbReference>
<evidence type="ECO:0000256" key="10">
    <source>
        <dbReference type="ARBA" id="ARBA00022840"/>
    </source>
</evidence>
<dbReference type="CDD" id="cd00075">
    <property type="entry name" value="HATPase"/>
    <property type="match status" value="1"/>
</dbReference>
<dbReference type="InterPro" id="IPR003594">
    <property type="entry name" value="HATPase_dom"/>
</dbReference>
<feature type="domain" description="Histidine kinase" evidence="16">
    <location>
        <begin position="973"/>
        <end position="1186"/>
    </location>
</feature>
<feature type="coiled-coil region" evidence="14">
    <location>
        <begin position="515"/>
        <end position="546"/>
    </location>
</feature>
<dbReference type="Gene3D" id="6.10.340.10">
    <property type="match status" value="1"/>
</dbReference>
<dbReference type="Gene3D" id="3.30.565.10">
    <property type="entry name" value="Histidine kinase-like ATPase, C-terminal domain"/>
    <property type="match status" value="1"/>
</dbReference>
<dbReference type="GO" id="GO:0005524">
    <property type="term" value="F:ATP binding"/>
    <property type="evidence" value="ECO:0007669"/>
    <property type="project" value="UniProtKB-KW"/>
</dbReference>
<comment type="catalytic activity">
    <reaction evidence="1">
        <text>ATP + protein L-histidine = ADP + protein N-phospho-L-histidine.</text>
        <dbReference type="EC" id="2.7.13.3"/>
    </reaction>
</comment>
<dbReference type="EC" id="2.7.13.3" evidence="3"/>
<dbReference type="SMART" id="SM00065">
    <property type="entry name" value="GAF"/>
    <property type="match status" value="1"/>
</dbReference>
<evidence type="ECO:0000256" key="7">
    <source>
        <dbReference type="ARBA" id="ARBA00022692"/>
    </source>
</evidence>
<keyword evidence="13 15" id="KW-0472">Membrane</keyword>
<dbReference type="InterPro" id="IPR036097">
    <property type="entry name" value="HisK_dim/P_sf"/>
</dbReference>
<dbReference type="Pfam" id="PF00672">
    <property type="entry name" value="HAMP"/>
    <property type="match status" value="1"/>
</dbReference>
<evidence type="ECO:0000256" key="9">
    <source>
        <dbReference type="ARBA" id="ARBA00022777"/>
    </source>
</evidence>
<evidence type="ECO:0000256" key="6">
    <source>
        <dbReference type="ARBA" id="ARBA00022679"/>
    </source>
</evidence>
<dbReference type="SMART" id="SM00086">
    <property type="entry name" value="PAC"/>
    <property type="match status" value="4"/>
</dbReference>
<dbReference type="InterPro" id="IPR004358">
    <property type="entry name" value="Sig_transdc_His_kin-like_C"/>
</dbReference>
<dbReference type="EMBL" id="LAQJ01000264">
    <property type="protein sequence ID" value="KKO18512.1"/>
    <property type="molecule type" value="Genomic_DNA"/>
</dbReference>
<dbReference type="InterPro" id="IPR003660">
    <property type="entry name" value="HAMP_dom"/>
</dbReference>
<comment type="caution">
    <text evidence="20">The sequence shown here is derived from an EMBL/GenBank/DDBJ whole genome shotgun (WGS) entry which is preliminary data.</text>
</comment>
<evidence type="ECO:0000259" key="19">
    <source>
        <dbReference type="PROSITE" id="PS50885"/>
    </source>
</evidence>
<dbReference type="Gene3D" id="3.30.450.40">
    <property type="match status" value="1"/>
</dbReference>
<organism evidence="20 21">
    <name type="scientific">Candidatus Brocadia fulgida</name>
    <dbReference type="NCBI Taxonomy" id="380242"/>
    <lineage>
        <taxon>Bacteria</taxon>
        <taxon>Pseudomonadati</taxon>
        <taxon>Planctomycetota</taxon>
        <taxon>Candidatus Brocadiia</taxon>
        <taxon>Candidatus Brocadiales</taxon>
        <taxon>Candidatus Brocadiaceae</taxon>
        <taxon>Candidatus Brocadia</taxon>
    </lineage>
</organism>
<reference evidence="20 21" key="1">
    <citation type="journal article" date="2013" name="BMC Microbiol.">
        <title>Identification of the type II cytochrome c maturation pathway in anammox bacteria by comparative genomics.</title>
        <authorList>
            <person name="Ferousi C."/>
            <person name="Speth D.R."/>
            <person name="Reimann J."/>
            <person name="Op den Camp H.J."/>
            <person name="Allen J.W."/>
            <person name="Keltjens J.T."/>
            <person name="Jetten M.S."/>
        </authorList>
    </citation>
    <scope>NUCLEOTIDE SEQUENCE [LARGE SCALE GENOMIC DNA]</scope>
    <source>
        <strain evidence="20">RU1</strain>
    </source>
</reference>
<keyword evidence="7 15" id="KW-0812">Transmembrane</keyword>
<dbReference type="InterPro" id="IPR035965">
    <property type="entry name" value="PAS-like_dom_sf"/>
</dbReference>
<sequence length="1206" mass="136869">MFRSIRYKLISLFLIAVLTPLLVMRLIAYPSAQKAIQETTTKNLQLIGSEKASQVNAWLSRLKNDAVHAASNPFVISAVELTDSDADTIARFLFQIPCGAGFHSFMICDVSGNVRLSSNERTIGFNIAAFDGFRHAAGGETYVSESESPVFYDTRVHERDTGALPALLISVPVKNVDGQVAGVLMFQADGSDLTLLMQERRYGDRYDSYVVNQHGVMITESDFADHRNPPDFLNRRTPGAWTVVDPQTGEFTRSVASCLNGENGFDVHGYRNYAGENVVGVWHWIPELKWGVIAEIPADEVFLAMDKVKNSIFKVLSYLTIAGVVLAVAGIAFAFVIGQKIAYPIMELTAATRKMSAGDLSQRVRLRTQDELRELADAFNIMAESMREKTGTLQETSNFLQSILVGSTEHSIIAADLDGTILAFNEGAKRMFGYEPERLVAKSTIDVLYTKKDVESGNVHKMLETTRADGCYKNEMQLIRENGEIFTGYGTVTTRQTTRGEPSGFVMIIRDITEQKLLERELQSYMMQLEKIVEERTQKLRASEEKYRRLFETSKDAVFFCDTECQFIDMNQAGVDLFGYDTKNEILKLNLVQHLFYSPAAGEAIKEMVGRNGFVKDYEVELKKKDDTRVPCLMTSNLRRGERNNIIGYEGIIIDLTERKKIEREKDIMNNINKILASNLDIREVYKSFSEELNEVIDFDRMSITLIDEKRDEFLIFAVSKDYHDSQLKEGMYYSKYGTLAGKVVDHGKVYMVTDTSQGSFSTDPILFKEGIKSRLSIPLICKGEIIGSLNFGSKNVRNYSENHVEIVQKIAPQLAIAIDNTCLFDKIKDSEEKYRNLVEDIEDVIFRLDKRGRYLFLNSALKNVTGYDPREFYENPSIAIEMVSRDDRELVRETTRKILSGEFKVSKDLEYRIKCKNGNELWISQNTYPIKDKKGNILGIEGIMRDITDSKKIEEQIRRSERLASIGELAASIAHEIRNPLGAISNSVGMLKRDLLLRGDDQKLFNMVIEETDRLNSIITNFLTFAHPAEYHFVRSDILEIIDETLFLLEQDVRFHEEIRIVKMYANDVPKVYVDRNWIRKVFWNLLINSIDAMPRGGKIFIRVRKPNRPDRSEIEIVIADTGSGIPPEIIRKIFEPFFTTKKSKGTGLGLSIVHRIVDNHGGVIDVRSKLNKGTTFTVRLPIKNQHMKAVSVWESIPQQIPVKG</sequence>
<dbReference type="SMART" id="SM00304">
    <property type="entry name" value="HAMP"/>
    <property type="match status" value="1"/>
</dbReference>
<evidence type="ECO:0000256" key="15">
    <source>
        <dbReference type="SAM" id="Phobius"/>
    </source>
</evidence>
<dbReference type="PROSITE" id="PS50112">
    <property type="entry name" value="PAS"/>
    <property type="match status" value="3"/>
</dbReference>
<dbReference type="InterPro" id="IPR003661">
    <property type="entry name" value="HisK_dim/P_dom"/>
</dbReference>
<dbReference type="CDD" id="cd00130">
    <property type="entry name" value="PAS"/>
    <property type="match status" value="3"/>
</dbReference>
<dbReference type="Pfam" id="PF00512">
    <property type="entry name" value="HisKA"/>
    <property type="match status" value="1"/>
</dbReference>
<dbReference type="InterPro" id="IPR001610">
    <property type="entry name" value="PAC"/>
</dbReference>
<evidence type="ECO:0000256" key="3">
    <source>
        <dbReference type="ARBA" id="ARBA00012438"/>
    </source>
</evidence>
<feature type="domain" description="PAS" evidence="17">
    <location>
        <begin position="543"/>
        <end position="580"/>
    </location>
</feature>
<keyword evidence="11 15" id="KW-1133">Transmembrane helix</keyword>
<dbReference type="PANTHER" id="PTHR43065:SF46">
    <property type="entry name" value="C4-DICARBOXYLATE TRANSPORT SENSOR PROTEIN DCTB"/>
    <property type="match status" value="1"/>
</dbReference>
<dbReference type="GO" id="GO:0000155">
    <property type="term" value="F:phosphorelay sensor kinase activity"/>
    <property type="evidence" value="ECO:0007669"/>
    <property type="project" value="InterPro"/>
</dbReference>
<feature type="transmembrane region" description="Helical" evidence="15">
    <location>
        <begin position="315"/>
        <end position="337"/>
    </location>
</feature>
<keyword evidence="21" id="KW-1185">Reference proteome</keyword>
<dbReference type="PROSITE" id="PS50109">
    <property type="entry name" value="HIS_KIN"/>
    <property type="match status" value="1"/>
</dbReference>
<evidence type="ECO:0000256" key="14">
    <source>
        <dbReference type="SAM" id="Coils"/>
    </source>
</evidence>
<evidence type="ECO:0000256" key="13">
    <source>
        <dbReference type="ARBA" id="ARBA00023136"/>
    </source>
</evidence>
<dbReference type="Gene3D" id="1.10.287.130">
    <property type="match status" value="1"/>
</dbReference>
<dbReference type="InterPro" id="IPR033479">
    <property type="entry name" value="dCache_1"/>
</dbReference>
<dbReference type="Proteomes" id="UP000034954">
    <property type="component" value="Unassembled WGS sequence"/>
</dbReference>
<dbReference type="Pfam" id="PF13426">
    <property type="entry name" value="PAS_9"/>
    <property type="match status" value="2"/>
</dbReference>
<dbReference type="PRINTS" id="PR00344">
    <property type="entry name" value="BCTRLSENSOR"/>
</dbReference>
<proteinExistence type="predicted"/>
<dbReference type="PROSITE" id="PS50885">
    <property type="entry name" value="HAMP"/>
    <property type="match status" value="1"/>
</dbReference>
<dbReference type="Gene3D" id="3.30.450.20">
    <property type="entry name" value="PAS domain"/>
    <property type="match status" value="4"/>
</dbReference>
<keyword evidence="8" id="KW-0547">Nucleotide-binding</keyword>
<keyword evidence="9 20" id="KW-0418">Kinase</keyword>
<keyword evidence="5" id="KW-0597">Phosphoprotein</keyword>
<dbReference type="SUPFAM" id="SSF103190">
    <property type="entry name" value="Sensory domain-like"/>
    <property type="match status" value="1"/>
</dbReference>
<dbReference type="InterPro" id="IPR000014">
    <property type="entry name" value="PAS"/>
</dbReference>
<dbReference type="NCBIfam" id="TIGR00229">
    <property type="entry name" value="sensory_box"/>
    <property type="match status" value="3"/>
</dbReference>
<evidence type="ECO:0000313" key="21">
    <source>
        <dbReference type="Proteomes" id="UP000034954"/>
    </source>
</evidence>
<keyword evidence="4" id="KW-1003">Cell membrane</keyword>
<evidence type="ECO:0000256" key="11">
    <source>
        <dbReference type="ARBA" id="ARBA00022989"/>
    </source>
</evidence>
<dbReference type="InterPro" id="IPR029016">
    <property type="entry name" value="GAF-like_dom_sf"/>
</dbReference>
<dbReference type="CDD" id="cd06225">
    <property type="entry name" value="HAMP"/>
    <property type="match status" value="1"/>
</dbReference>
<dbReference type="SUPFAM" id="SSF55874">
    <property type="entry name" value="ATPase domain of HSP90 chaperone/DNA topoisomerase II/histidine kinase"/>
    <property type="match status" value="1"/>
</dbReference>
<dbReference type="SUPFAM" id="SSF55781">
    <property type="entry name" value="GAF domain-like"/>
    <property type="match status" value="1"/>
</dbReference>
<dbReference type="Pfam" id="PF02518">
    <property type="entry name" value="HATPase_c"/>
    <property type="match status" value="1"/>
</dbReference>
<keyword evidence="14" id="KW-0175">Coiled coil</keyword>
<keyword evidence="6" id="KW-0808">Transferase</keyword>
<evidence type="ECO:0000256" key="4">
    <source>
        <dbReference type="ARBA" id="ARBA00022475"/>
    </source>
</evidence>
<evidence type="ECO:0000259" key="16">
    <source>
        <dbReference type="PROSITE" id="PS50109"/>
    </source>
</evidence>
<dbReference type="SUPFAM" id="SSF47384">
    <property type="entry name" value="Homodimeric domain of signal transducing histidine kinase"/>
    <property type="match status" value="1"/>
</dbReference>
<dbReference type="SMART" id="SM00091">
    <property type="entry name" value="PAS"/>
    <property type="match status" value="3"/>
</dbReference>
<evidence type="ECO:0000256" key="5">
    <source>
        <dbReference type="ARBA" id="ARBA00022553"/>
    </source>
</evidence>
<dbReference type="SUPFAM" id="SSF55785">
    <property type="entry name" value="PYP-like sensor domain (PAS domain)"/>
    <property type="match status" value="3"/>
</dbReference>
<evidence type="ECO:0000256" key="8">
    <source>
        <dbReference type="ARBA" id="ARBA00022741"/>
    </source>
</evidence>
<dbReference type="InterPro" id="IPR036890">
    <property type="entry name" value="HATPase_C_sf"/>
</dbReference>
<dbReference type="PANTHER" id="PTHR43065">
    <property type="entry name" value="SENSOR HISTIDINE KINASE"/>
    <property type="match status" value="1"/>
</dbReference>
<dbReference type="Pfam" id="PF08447">
    <property type="entry name" value="PAS_3"/>
    <property type="match status" value="1"/>
</dbReference>
<feature type="domain" description="PAS" evidence="17">
    <location>
        <begin position="396"/>
        <end position="455"/>
    </location>
</feature>
<dbReference type="GO" id="GO:0005886">
    <property type="term" value="C:plasma membrane"/>
    <property type="evidence" value="ECO:0007669"/>
    <property type="project" value="UniProtKB-SubCell"/>
</dbReference>
<gene>
    <name evidence="20" type="ORF">BROFUL_02782</name>
</gene>
<evidence type="ECO:0000256" key="12">
    <source>
        <dbReference type="ARBA" id="ARBA00023012"/>
    </source>
</evidence>
<dbReference type="InterPro" id="IPR013655">
    <property type="entry name" value="PAS_fold_3"/>
</dbReference>
<dbReference type="Pfam" id="PF13185">
    <property type="entry name" value="GAF_2"/>
    <property type="match status" value="1"/>
</dbReference>
<name>A0A0M2URL7_9BACT</name>
<keyword evidence="12" id="KW-0902">Two-component regulatory system</keyword>
<evidence type="ECO:0000259" key="18">
    <source>
        <dbReference type="PROSITE" id="PS50113"/>
    </source>
</evidence>
<dbReference type="InterPro" id="IPR005467">
    <property type="entry name" value="His_kinase_dom"/>
</dbReference>
<dbReference type="CDD" id="cd00082">
    <property type="entry name" value="HisKA"/>
    <property type="match status" value="1"/>
</dbReference>
<dbReference type="AlphaFoldDB" id="A0A0M2URL7"/>
<dbReference type="InterPro" id="IPR000700">
    <property type="entry name" value="PAS-assoc_C"/>
</dbReference>
<dbReference type="InterPro" id="IPR003018">
    <property type="entry name" value="GAF"/>
</dbReference>
<dbReference type="SMART" id="SM00388">
    <property type="entry name" value="HisKA"/>
    <property type="match status" value="1"/>
</dbReference>
<feature type="domain" description="PAS" evidence="17">
    <location>
        <begin position="831"/>
        <end position="903"/>
    </location>
</feature>
<evidence type="ECO:0000256" key="1">
    <source>
        <dbReference type="ARBA" id="ARBA00000085"/>
    </source>
</evidence>
<protein>
    <recommendedName>
        <fullName evidence="3">histidine kinase</fullName>
        <ecNumber evidence="3">2.7.13.3</ecNumber>
    </recommendedName>
</protein>
<feature type="domain" description="PAC" evidence="18">
    <location>
        <begin position="616"/>
        <end position="668"/>
    </location>
</feature>
<feature type="domain" description="PAC" evidence="18">
    <location>
        <begin position="908"/>
        <end position="960"/>
    </location>
</feature>
<dbReference type="SUPFAM" id="SSF158472">
    <property type="entry name" value="HAMP domain-like"/>
    <property type="match status" value="1"/>
</dbReference>
<feature type="domain" description="HAMP" evidence="19">
    <location>
        <begin position="339"/>
        <end position="391"/>
    </location>
</feature>
<keyword evidence="10" id="KW-0067">ATP-binding</keyword>
<dbReference type="Pfam" id="PF02743">
    <property type="entry name" value="dCache_1"/>
    <property type="match status" value="1"/>
</dbReference>
<accession>A0A0M2URL7</accession>
<evidence type="ECO:0000259" key="17">
    <source>
        <dbReference type="PROSITE" id="PS50112"/>
    </source>
</evidence>
<evidence type="ECO:0000313" key="20">
    <source>
        <dbReference type="EMBL" id="KKO18512.1"/>
    </source>
</evidence>
<dbReference type="PROSITE" id="PS50113">
    <property type="entry name" value="PAC"/>
    <property type="match status" value="3"/>
</dbReference>
<evidence type="ECO:0000256" key="2">
    <source>
        <dbReference type="ARBA" id="ARBA00004651"/>
    </source>
</evidence>
<dbReference type="SMART" id="SM00387">
    <property type="entry name" value="HATPase_c"/>
    <property type="match status" value="1"/>
</dbReference>
<feature type="domain" description="PAC" evidence="18">
    <location>
        <begin position="472"/>
        <end position="524"/>
    </location>
</feature>